<dbReference type="Proteomes" id="UP000249873">
    <property type="component" value="Chromosome"/>
</dbReference>
<evidence type="ECO:0000313" key="3">
    <source>
        <dbReference type="EMBL" id="AWV99527.1"/>
    </source>
</evidence>
<dbReference type="GO" id="GO:0006508">
    <property type="term" value="P:proteolysis"/>
    <property type="evidence" value="ECO:0007669"/>
    <property type="project" value="InterPro"/>
</dbReference>
<dbReference type="GO" id="GO:0008270">
    <property type="term" value="F:zinc ion binding"/>
    <property type="evidence" value="ECO:0007669"/>
    <property type="project" value="InterPro"/>
</dbReference>
<dbReference type="SMART" id="SM00631">
    <property type="entry name" value="Zn_pept"/>
    <property type="match status" value="1"/>
</dbReference>
<protein>
    <submittedName>
        <fullName evidence="3">Peptidase M14</fullName>
    </submittedName>
</protein>
<accession>A0A2Z4GEI4</accession>
<dbReference type="GO" id="GO:0004181">
    <property type="term" value="F:metallocarboxypeptidase activity"/>
    <property type="evidence" value="ECO:0007669"/>
    <property type="project" value="InterPro"/>
</dbReference>
<dbReference type="KEGG" id="als:DJ013_15680"/>
<feature type="active site" description="Proton donor/acceptor" evidence="1">
    <location>
        <position position="227"/>
    </location>
</feature>
<keyword evidence="4" id="KW-1185">Reference proteome</keyword>
<gene>
    <name evidence="3" type="ORF">DJ013_15680</name>
</gene>
<evidence type="ECO:0000256" key="1">
    <source>
        <dbReference type="PROSITE-ProRule" id="PRU01379"/>
    </source>
</evidence>
<dbReference type="Gene3D" id="3.40.630.10">
    <property type="entry name" value="Zn peptidases"/>
    <property type="match status" value="1"/>
</dbReference>
<dbReference type="Pfam" id="PF00246">
    <property type="entry name" value="Peptidase_M14"/>
    <property type="match status" value="1"/>
</dbReference>
<dbReference type="AlphaFoldDB" id="A0A2Z4GEI4"/>
<feature type="domain" description="Peptidase M14" evidence="2">
    <location>
        <begin position="19"/>
        <end position="274"/>
    </location>
</feature>
<dbReference type="SUPFAM" id="SSF53187">
    <property type="entry name" value="Zn-dependent exopeptidases"/>
    <property type="match status" value="1"/>
</dbReference>
<proteinExistence type="inferred from homology"/>
<dbReference type="InterPro" id="IPR000834">
    <property type="entry name" value="Peptidase_M14"/>
</dbReference>
<organism evidence="3 4">
    <name type="scientific">Arcticibacterium luteifluviistationis</name>
    <dbReference type="NCBI Taxonomy" id="1784714"/>
    <lineage>
        <taxon>Bacteria</taxon>
        <taxon>Pseudomonadati</taxon>
        <taxon>Bacteroidota</taxon>
        <taxon>Cytophagia</taxon>
        <taxon>Cytophagales</taxon>
        <taxon>Leadbetterellaceae</taxon>
        <taxon>Arcticibacterium</taxon>
    </lineage>
</organism>
<sequence length="410" mass="46486">MELTLTDLDLLSDYEKIKEPFFTKRRFKHADLVKLLEKFSFEKEVVGQSFEGRDIYKVKLGSGKTEVLLWSQMHGNEATATMAIVDILNYFQETSNGFVEDILNGLTLHLVPMLNPDGAERFIRRTAQQIDMNRDALALVCPESKLLKKLQEDIKPAFSFNLHDQNVRYSAGATKNQAAISFLATAYNEATEWNENRTKAMQVICEMNAVLQQIIPDKVGRFSDEFEPRAFGDNIQKWGSSLILIESGGYGTDHEKMYLRKLNFLIILKALESINVGAYKTKNLADYSAIPTNQKYLFDLLIRNVNMEGETVDIGINKDEVNIEKATDFEFNSIVEDIGDLSTFWGIETFDATGYTLSPLSDFLEILTSFKVKKEDLGRLEFEKKANFALTKNGELCHLVLNGEFVAVPS</sequence>
<dbReference type="EMBL" id="CP029480">
    <property type="protein sequence ID" value="AWV99527.1"/>
    <property type="molecule type" value="Genomic_DNA"/>
</dbReference>
<dbReference type="OrthoDB" id="1119199at2"/>
<evidence type="ECO:0000313" key="4">
    <source>
        <dbReference type="Proteomes" id="UP000249873"/>
    </source>
</evidence>
<evidence type="ECO:0000259" key="2">
    <source>
        <dbReference type="PROSITE" id="PS52035"/>
    </source>
</evidence>
<reference evidence="3 4" key="1">
    <citation type="submission" date="2018-05" db="EMBL/GenBank/DDBJ databases">
        <title>Complete genome sequence of Arcticibacterium luteifluviistationis SM1504T, a cytophagaceae bacterium isolated from Arctic surface seawater.</title>
        <authorList>
            <person name="Li Y."/>
            <person name="Qin Q.-L."/>
        </authorList>
    </citation>
    <scope>NUCLEOTIDE SEQUENCE [LARGE SCALE GENOMIC DNA]</scope>
    <source>
        <strain evidence="3 4">SM1504</strain>
    </source>
</reference>
<comment type="similarity">
    <text evidence="1">Belongs to the peptidase M14 family.</text>
</comment>
<dbReference type="PROSITE" id="PS52035">
    <property type="entry name" value="PEPTIDASE_M14"/>
    <property type="match status" value="1"/>
</dbReference>
<name>A0A2Z4GEI4_9BACT</name>